<sequence length="39" mass="4175">MDRSRIPAKPSLSLQKMVVGEALSSIQSLQSGITRTNSS</sequence>
<accession>A0A0A8ZEZ6</accession>
<organism evidence="1">
    <name type="scientific">Arundo donax</name>
    <name type="common">Giant reed</name>
    <name type="synonym">Donax arundinaceus</name>
    <dbReference type="NCBI Taxonomy" id="35708"/>
    <lineage>
        <taxon>Eukaryota</taxon>
        <taxon>Viridiplantae</taxon>
        <taxon>Streptophyta</taxon>
        <taxon>Embryophyta</taxon>
        <taxon>Tracheophyta</taxon>
        <taxon>Spermatophyta</taxon>
        <taxon>Magnoliopsida</taxon>
        <taxon>Liliopsida</taxon>
        <taxon>Poales</taxon>
        <taxon>Poaceae</taxon>
        <taxon>PACMAD clade</taxon>
        <taxon>Arundinoideae</taxon>
        <taxon>Arundineae</taxon>
        <taxon>Arundo</taxon>
    </lineage>
</organism>
<reference evidence="1" key="2">
    <citation type="journal article" date="2015" name="Data Brief">
        <title>Shoot transcriptome of the giant reed, Arundo donax.</title>
        <authorList>
            <person name="Barrero R.A."/>
            <person name="Guerrero F.D."/>
            <person name="Moolhuijzen P."/>
            <person name="Goolsby J.A."/>
            <person name="Tidwell J."/>
            <person name="Bellgard S.E."/>
            <person name="Bellgard M.I."/>
        </authorList>
    </citation>
    <scope>NUCLEOTIDE SEQUENCE</scope>
    <source>
        <tissue evidence="1">Shoot tissue taken approximately 20 cm above the soil surface</tissue>
    </source>
</reference>
<dbReference type="EMBL" id="GBRH01260514">
    <property type="protein sequence ID" value="JAD37381.1"/>
    <property type="molecule type" value="Transcribed_RNA"/>
</dbReference>
<dbReference type="AlphaFoldDB" id="A0A0A8ZEZ6"/>
<name>A0A0A8ZEZ6_ARUDO</name>
<reference evidence="1" key="1">
    <citation type="submission" date="2014-09" db="EMBL/GenBank/DDBJ databases">
        <authorList>
            <person name="Magalhaes I.L.F."/>
            <person name="Oliveira U."/>
            <person name="Santos F.R."/>
            <person name="Vidigal T.H.D.A."/>
            <person name="Brescovit A.D."/>
            <person name="Santos A.J."/>
        </authorList>
    </citation>
    <scope>NUCLEOTIDE SEQUENCE</scope>
    <source>
        <tissue evidence="1">Shoot tissue taken approximately 20 cm above the soil surface</tissue>
    </source>
</reference>
<protein>
    <submittedName>
        <fullName evidence="1">Uncharacterized protein</fullName>
    </submittedName>
</protein>
<evidence type="ECO:0000313" key="1">
    <source>
        <dbReference type="EMBL" id="JAD37381.1"/>
    </source>
</evidence>
<proteinExistence type="predicted"/>